<proteinExistence type="inferred from homology"/>
<dbReference type="PRINTS" id="PR01438">
    <property type="entry name" value="UNVRSLSTRESS"/>
</dbReference>
<dbReference type="CDD" id="cd00293">
    <property type="entry name" value="USP-like"/>
    <property type="match status" value="1"/>
</dbReference>
<dbReference type="SUPFAM" id="SSF52402">
    <property type="entry name" value="Adenine nucleotide alpha hydrolases-like"/>
    <property type="match status" value="1"/>
</dbReference>
<name>A0ABV7GSF1_9RHOB</name>
<keyword evidence="4" id="KW-1185">Reference proteome</keyword>
<evidence type="ECO:0000256" key="1">
    <source>
        <dbReference type="ARBA" id="ARBA00008791"/>
    </source>
</evidence>
<gene>
    <name evidence="3" type="ORF">ACFOGP_17655</name>
</gene>
<dbReference type="Gene3D" id="3.40.50.620">
    <property type="entry name" value="HUPs"/>
    <property type="match status" value="1"/>
</dbReference>
<dbReference type="InterPro" id="IPR006015">
    <property type="entry name" value="Universal_stress_UspA"/>
</dbReference>
<evidence type="ECO:0000313" key="3">
    <source>
        <dbReference type="EMBL" id="MFC3144554.1"/>
    </source>
</evidence>
<dbReference type="Pfam" id="PF00582">
    <property type="entry name" value="Usp"/>
    <property type="match status" value="1"/>
</dbReference>
<dbReference type="RefSeq" id="WP_275633745.1">
    <property type="nucleotide sequence ID" value="NZ_JARGYD010000006.1"/>
</dbReference>
<dbReference type="InterPro" id="IPR014729">
    <property type="entry name" value="Rossmann-like_a/b/a_fold"/>
</dbReference>
<dbReference type="InterPro" id="IPR006016">
    <property type="entry name" value="UspA"/>
</dbReference>
<sequence>MFQKIMAPVDLAHVAKLNKALEAAADMAKHFGAELCYVGVTGEQPSALGHTPKEYGEKLKAFADEQSTAHGIPTSSHPMVSYDPTTELDDALMKAVTETGADLVVMGTHKPGLTDYIWPSNGSKIAAHSAASVFLVRD</sequence>
<dbReference type="PANTHER" id="PTHR46268:SF6">
    <property type="entry name" value="UNIVERSAL STRESS PROTEIN UP12"/>
    <property type="match status" value="1"/>
</dbReference>
<accession>A0ABV7GSF1</accession>
<evidence type="ECO:0000259" key="2">
    <source>
        <dbReference type="Pfam" id="PF00582"/>
    </source>
</evidence>
<dbReference type="EMBL" id="JBHRTB010000010">
    <property type="protein sequence ID" value="MFC3144554.1"/>
    <property type="molecule type" value="Genomic_DNA"/>
</dbReference>
<protein>
    <submittedName>
        <fullName evidence="3">Universal stress protein</fullName>
    </submittedName>
</protein>
<evidence type="ECO:0000313" key="4">
    <source>
        <dbReference type="Proteomes" id="UP001595632"/>
    </source>
</evidence>
<dbReference type="Proteomes" id="UP001595632">
    <property type="component" value="Unassembled WGS sequence"/>
</dbReference>
<feature type="domain" description="UspA" evidence="2">
    <location>
        <begin position="1"/>
        <end position="137"/>
    </location>
</feature>
<dbReference type="PANTHER" id="PTHR46268">
    <property type="entry name" value="STRESS RESPONSE PROTEIN NHAX"/>
    <property type="match status" value="1"/>
</dbReference>
<comment type="similarity">
    <text evidence="1">Belongs to the universal stress protein A family.</text>
</comment>
<organism evidence="3 4">
    <name type="scientific">Psychromarinibacter halotolerans</name>
    <dbReference type="NCBI Taxonomy" id="1775175"/>
    <lineage>
        <taxon>Bacteria</taxon>
        <taxon>Pseudomonadati</taxon>
        <taxon>Pseudomonadota</taxon>
        <taxon>Alphaproteobacteria</taxon>
        <taxon>Rhodobacterales</taxon>
        <taxon>Paracoccaceae</taxon>
        <taxon>Psychromarinibacter</taxon>
    </lineage>
</organism>
<comment type="caution">
    <text evidence="3">The sequence shown here is derived from an EMBL/GenBank/DDBJ whole genome shotgun (WGS) entry which is preliminary data.</text>
</comment>
<reference evidence="4" key="1">
    <citation type="journal article" date="2019" name="Int. J. Syst. Evol. Microbiol.">
        <title>The Global Catalogue of Microorganisms (GCM) 10K type strain sequencing project: providing services to taxonomists for standard genome sequencing and annotation.</title>
        <authorList>
            <consortium name="The Broad Institute Genomics Platform"/>
            <consortium name="The Broad Institute Genome Sequencing Center for Infectious Disease"/>
            <person name="Wu L."/>
            <person name="Ma J."/>
        </authorList>
    </citation>
    <scope>NUCLEOTIDE SEQUENCE [LARGE SCALE GENOMIC DNA]</scope>
    <source>
        <strain evidence="4">KCTC 52366</strain>
    </source>
</reference>